<feature type="compositionally biased region" description="Low complexity" evidence="1">
    <location>
        <begin position="95"/>
        <end position="116"/>
    </location>
</feature>
<evidence type="ECO:0000256" key="1">
    <source>
        <dbReference type="SAM" id="MobiDB-lite"/>
    </source>
</evidence>
<evidence type="ECO:0000313" key="2">
    <source>
        <dbReference type="EMBL" id="KAG8078259.1"/>
    </source>
</evidence>
<sequence>MSISGLPVTYPAGSAPPAAHLRRRRDARARQPAAHGRCLWPHAGTWRGGYHGAARAHATRARGACSAHANAAGGLQAALGGARPARSARGSWSVAPSSPAHEAPTAAAPGAVRPGACSSSLRHEDSRRRAHQKNSC</sequence>
<dbReference type="AlphaFoldDB" id="A0A8J5W5I7"/>
<feature type="region of interest" description="Disordered" evidence="1">
    <location>
        <begin position="1"/>
        <end position="35"/>
    </location>
</feature>
<dbReference type="Proteomes" id="UP000729402">
    <property type="component" value="Unassembled WGS sequence"/>
</dbReference>
<reference evidence="2" key="2">
    <citation type="submission" date="2021-02" db="EMBL/GenBank/DDBJ databases">
        <authorList>
            <person name="Kimball J.A."/>
            <person name="Haas M.W."/>
            <person name="Macchietto M."/>
            <person name="Kono T."/>
            <person name="Duquette J."/>
            <person name="Shao M."/>
        </authorList>
    </citation>
    <scope>NUCLEOTIDE SEQUENCE</scope>
    <source>
        <tissue evidence="2">Fresh leaf tissue</tissue>
    </source>
</reference>
<keyword evidence="3" id="KW-1185">Reference proteome</keyword>
<comment type="caution">
    <text evidence="2">The sequence shown here is derived from an EMBL/GenBank/DDBJ whole genome shotgun (WGS) entry which is preliminary data.</text>
</comment>
<organism evidence="2 3">
    <name type="scientific">Zizania palustris</name>
    <name type="common">Northern wild rice</name>
    <dbReference type="NCBI Taxonomy" id="103762"/>
    <lineage>
        <taxon>Eukaryota</taxon>
        <taxon>Viridiplantae</taxon>
        <taxon>Streptophyta</taxon>
        <taxon>Embryophyta</taxon>
        <taxon>Tracheophyta</taxon>
        <taxon>Spermatophyta</taxon>
        <taxon>Magnoliopsida</taxon>
        <taxon>Liliopsida</taxon>
        <taxon>Poales</taxon>
        <taxon>Poaceae</taxon>
        <taxon>BOP clade</taxon>
        <taxon>Oryzoideae</taxon>
        <taxon>Oryzeae</taxon>
        <taxon>Zizaniinae</taxon>
        <taxon>Zizania</taxon>
    </lineage>
</organism>
<reference evidence="2" key="1">
    <citation type="journal article" date="2021" name="bioRxiv">
        <title>Whole Genome Assembly and Annotation of Northern Wild Rice, Zizania palustris L., Supports a Whole Genome Duplication in the Zizania Genus.</title>
        <authorList>
            <person name="Haas M."/>
            <person name="Kono T."/>
            <person name="Macchietto M."/>
            <person name="Millas R."/>
            <person name="McGilp L."/>
            <person name="Shao M."/>
            <person name="Duquette J."/>
            <person name="Hirsch C.N."/>
            <person name="Kimball J."/>
        </authorList>
    </citation>
    <scope>NUCLEOTIDE SEQUENCE</scope>
    <source>
        <tissue evidence="2">Fresh leaf tissue</tissue>
    </source>
</reference>
<accession>A0A8J5W5I7</accession>
<proteinExistence type="predicted"/>
<gene>
    <name evidence="2" type="ORF">GUJ93_ZPchr0007g3031</name>
</gene>
<feature type="region of interest" description="Disordered" evidence="1">
    <location>
        <begin position="80"/>
        <end position="136"/>
    </location>
</feature>
<protein>
    <submittedName>
        <fullName evidence="2">Uncharacterized protein</fullName>
    </submittedName>
</protein>
<dbReference type="EMBL" id="JAAALK010000282">
    <property type="protein sequence ID" value="KAG8078259.1"/>
    <property type="molecule type" value="Genomic_DNA"/>
</dbReference>
<name>A0A8J5W5I7_ZIZPA</name>
<evidence type="ECO:0000313" key="3">
    <source>
        <dbReference type="Proteomes" id="UP000729402"/>
    </source>
</evidence>